<dbReference type="AlphaFoldDB" id="A0A4C2E5T4"/>
<keyword evidence="2" id="KW-0472">Membrane</keyword>
<dbReference type="GO" id="GO:0005886">
    <property type="term" value="C:plasma membrane"/>
    <property type="evidence" value="ECO:0007669"/>
    <property type="project" value="InterPro"/>
</dbReference>
<accession>A0A4C2E5T4</accession>
<dbReference type="GO" id="GO:0035838">
    <property type="term" value="C:growing cell tip"/>
    <property type="evidence" value="ECO:0007669"/>
    <property type="project" value="TreeGrafter"/>
</dbReference>
<evidence type="ECO:0000313" key="4">
    <source>
        <dbReference type="Proteomes" id="UP000301737"/>
    </source>
</evidence>
<reference evidence="3 4" key="1">
    <citation type="submission" date="2019-01" db="EMBL/GenBank/DDBJ databases">
        <title>Draft Genome Sequencing of Zygosaccharomyces mellis Ca-7.</title>
        <authorList>
            <person name="Shiwa Y."/>
            <person name="Kanesaki Y."/>
            <person name="Ishige T."/>
            <person name="Mura K."/>
            <person name="Hori T."/>
            <person name="Tamura T."/>
        </authorList>
    </citation>
    <scope>NUCLEOTIDE SEQUENCE [LARGE SCALE GENOMIC DNA]</scope>
    <source>
        <strain evidence="3 4">Ca-7</strain>
    </source>
</reference>
<feature type="region of interest" description="Disordered" evidence="1">
    <location>
        <begin position="363"/>
        <end position="384"/>
    </location>
</feature>
<dbReference type="Proteomes" id="UP000301737">
    <property type="component" value="Unassembled WGS sequence"/>
</dbReference>
<dbReference type="EMBL" id="BIMX01000010">
    <property type="protein sequence ID" value="GCE99485.1"/>
    <property type="molecule type" value="Genomic_DNA"/>
</dbReference>
<comment type="caution">
    <text evidence="3">The sequence shown here is derived from an EMBL/GenBank/DDBJ whole genome shotgun (WGS) entry which is preliminary data.</text>
</comment>
<evidence type="ECO:0000256" key="2">
    <source>
        <dbReference type="SAM" id="Phobius"/>
    </source>
</evidence>
<evidence type="ECO:0000256" key="1">
    <source>
        <dbReference type="SAM" id="MobiDB-lite"/>
    </source>
</evidence>
<gene>
    <name evidence="3" type="ORF">ZYGM_003299</name>
</gene>
<name>A0A4C2E5T4_9SACH</name>
<dbReference type="PANTHER" id="PTHR28013">
    <property type="entry name" value="PROTEIN DCV1-RELATED"/>
    <property type="match status" value="1"/>
</dbReference>
<dbReference type="GO" id="GO:0032153">
    <property type="term" value="C:cell division site"/>
    <property type="evidence" value="ECO:0007669"/>
    <property type="project" value="TreeGrafter"/>
</dbReference>
<sequence>MLSSLLAAIALLQFVAMAFLVIASLTAPVFHQIGLGEKSGTTYGVFGYCEDIAGCSKAKAQYSVPAEQAQGDNWLFNRDAREKLGHLLIATPVAAGVNFFAFLSLMITLISALMSRKNSSGSAIAFFINLFLIILAFLGSTFVCLVCFFTFWPHVTWVTWLLIPAAVLPLIEVPTVFLAHARGNASSGGVARSRIPIPLEEPDYSKEPGDDDSFAEDKPLVLPDYTKRQNQEPVFKVDTASSDGSWKEKQATEERTKELSREHSYDNSYDNSYEEPVEVPDNSHQAVSVIRSDSYIGSSENRAHSMLSVGSSEYSEPVQGNANSRAVLEDIIKDTIGTDDQQSGTPDHQDAESNFTSISERATARSAGPEAAAMPRQQHPMMQPLPGQGPMHRNYMGPMPQPRPGYGYQPQMYPPRPYSHPRHMYGRPNGYMMPPRLVQPHPMAMRNNGYGPAPHPMAMRNSGYGPAPHPMAMRNGGYGPAPPPSQMPAPMVGAPMGSSSSSGPHFKPAYKKRMGAQNAIPSAAALNNTYGFR</sequence>
<keyword evidence="4" id="KW-1185">Reference proteome</keyword>
<evidence type="ECO:0000313" key="3">
    <source>
        <dbReference type="EMBL" id="GCE99485.1"/>
    </source>
</evidence>
<keyword evidence="2" id="KW-1133">Transmembrane helix</keyword>
<feature type="transmembrane region" description="Helical" evidence="2">
    <location>
        <begin position="126"/>
        <end position="151"/>
    </location>
</feature>
<feature type="region of interest" description="Disordered" evidence="1">
    <location>
        <begin position="232"/>
        <end position="284"/>
    </location>
</feature>
<feature type="compositionally biased region" description="Basic and acidic residues" evidence="1">
    <location>
        <begin position="245"/>
        <end position="265"/>
    </location>
</feature>
<organism evidence="3 4">
    <name type="scientific">Zygosaccharomyces mellis</name>
    <dbReference type="NCBI Taxonomy" id="42258"/>
    <lineage>
        <taxon>Eukaryota</taxon>
        <taxon>Fungi</taxon>
        <taxon>Dikarya</taxon>
        <taxon>Ascomycota</taxon>
        <taxon>Saccharomycotina</taxon>
        <taxon>Saccharomycetes</taxon>
        <taxon>Saccharomycetales</taxon>
        <taxon>Saccharomycetaceae</taxon>
        <taxon>Zygosaccharomyces</taxon>
    </lineage>
</organism>
<feature type="transmembrane region" description="Helical" evidence="2">
    <location>
        <begin position="157"/>
        <end position="179"/>
    </location>
</feature>
<dbReference type="OrthoDB" id="2354757at2759"/>
<dbReference type="PANTHER" id="PTHR28013:SF8">
    <property type="entry name" value="AEL027WP"/>
    <property type="match status" value="1"/>
</dbReference>
<feature type="region of interest" description="Disordered" evidence="1">
    <location>
        <begin position="199"/>
        <end position="218"/>
    </location>
</feature>
<feature type="transmembrane region" description="Helical" evidence="2">
    <location>
        <begin position="87"/>
        <end position="114"/>
    </location>
</feature>
<dbReference type="InterPro" id="IPR051380">
    <property type="entry name" value="pH-response_reg_palI/RIM9"/>
</dbReference>
<evidence type="ECO:0008006" key="5">
    <source>
        <dbReference type="Google" id="ProtNLM"/>
    </source>
</evidence>
<protein>
    <recommendedName>
        <fullName evidence="5">Regulator of ime2</fullName>
    </recommendedName>
</protein>
<proteinExistence type="predicted"/>
<dbReference type="Pfam" id="PF06687">
    <property type="entry name" value="SUR7"/>
    <property type="match status" value="1"/>
</dbReference>
<keyword evidence="2" id="KW-0812">Transmembrane</keyword>
<dbReference type="InterPro" id="IPR009571">
    <property type="entry name" value="SUR7/Rim9-like_fungi"/>
</dbReference>